<dbReference type="EMBL" id="BAFH01000003">
    <property type="protein sequence ID" value="GAB62015.1"/>
    <property type="molecule type" value="Genomic_DNA"/>
</dbReference>
<reference evidence="1 2" key="1">
    <citation type="journal article" date="2012" name="FEBS Lett.">
        <title>Anammox organism KSU-1 expresses a NirK-type copper-containing nitrite reductase instead of a NirS-type with cytochrome cd1.</title>
        <authorList>
            <person name="Hira D."/>
            <person name="Toh H."/>
            <person name="Migita C.T."/>
            <person name="Okubo H."/>
            <person name="Nishiyama T."/>
            <person name="Hattori M."/>
            <person name="Furukawa K."/>
            <person name="Fujii T."/>
        </authorList>
    </citation>
    <scope>NUCLEOTIDE SEQUENCE [LARGE SCALE GENOMIC DNA]</scope>
</reference>
<sequence length="270" mass="30845">MDNNLNLVFGKKCFSLSFLDREMEEAMKGCIYLSKTTRKHDYLFKIGYQNNGDIVKDCEFLYFKGEKWCSYISKDDEIQILFPKNNTFSNPIRILAFLYSAFYKLGHIDGRGNNSFLIHAAGLLRQGKGFIFTGESGAGKTTVSKLSSPEAEILSDESIVVSEDHGNYWISQGPIRTEITKLNDTMVNLCAIFILVQDKINSLRRLSGAEMGHKLMDNIIYLNLSAGTKRLDFFAEKLRFVNAISNCVPVYELRFTKDKTFWKEIERIGL</sequence>
<dbReference type="InterPro" id="IPR027417">
    <property type="entry name" value="P-loop_NTPase"/>
</dbReference>
<name>I3IJX0_9BACT</name>
<evidence type="ECO:0000313" key="1">
    <source>
        <dbReference type="EMBL" id="GAB62015.1"/>
    </source>
</evidence>
<proteinExistence type="predicted"/>
<dbReference type="Proteomes" id="UP000002985">
    <property type="component" value="Unassembled WGS sequence"/>
</dbReference>
<dbReference type="STRING" id="247490.KSU1_C0419"/>
<dbReference type="OrthoDB" id="9803111at2"/>
<gene>
    <name evidence="1" type="ORF">KSU1_C0419</name>
</gene>
<organism evidence="1 2">
    <name type="scientific">Candidatus Jettenia caeni</name>
    <dbReference type="NCBI Taxonomy" id="247490"/>
    <lineage>
        <taxon>Bacteria</taxon>
        <taxon>Pseudomonadati</taxon>
        <taxon>Planctomycetota</taxon>
        <taxon>Candidatus Brocadiia</taxon>
        <taxon>Candidatus Brocadiales</taxon>
        <taxon>Candidatus Brocadiaceae</taxon>
        <taxon>Candidatus Jettenia</taxon>
    </lineage>
</organism>
<dbReference type="AlphaFoldDB" id="I3IJX0"/>
<dbReference type="Gene3D" id="3.40.50.300">
    <property type="entry name" value="P-loop containing nucleotide triphosphate hydrolases"/>
    <property type="match status" value="1"/>
</dbReference>
<protein>
    <submittedName>
        <fullName evidence="1">Uncharacterized protein</fullName>
    </submittedName>
</protein>
<dbReference type="SUPFAM" id="SSF53795">
    <property type="entry name" value="PEP carboxykinase-like"/>
    <property type="match status" value="1"/>
</dbReference>
<evidence type="ECO:0000313" key="2">
    <source>
        <dbReference type="Proteomes" id="UP000002985"/>
    </source>
</evidence>
<comment type="caution">
    <text evidence="1">The sequence shown here is derived from an EMBL/GenBank/DDBJ whole genome shotgun (WGS) entry which is preliminary data.</text>
</comment>
<keyword evidence="2" id="KW-1185">Reference proteome</keyword>
<accession>I3IJX0</accession>